<reference evidence="6 7" key="1">
    <citation type="submission" date="2019-11" db="EMBL/GenBank/DDBJ databases">
        <authorList>
            <person name="Zheng R.K."/>
            <person name="Sun C.M."/>
        </authorList>
    </citation>
    <scope>NUCLEOTIDE SEQUENCE [LARGE SCALE GENOMIC DNA]</scope>
    <source>
        <strain evidence="6 7">WC007</strain>
    </source>
</reference>
<evidence type="ECO:0000256" key="3">
    <source>
        <dbReference type="ARBA" id="ARBA00023082"/>
    </source>
</evidence>
<dbReference type="Proteomes" id="UP000428260">
    <property type="component" value="Chromosome"/>
</dbReference>
<gene>
    <name evidence="6" type="ORF">GM418_18570</name>
</gene>
<dbReference type="PANTHER" id="PTHR43133:SF46">
    <property type="entry name" value="RNA POLYMERASE SIGMA-70 FACTOR ECF SUBFAMILY"/>
    <property type="match status" value="1"/>
</dbReference>
<name>A0A6I6JT06_9BACT</name>
<dbReference type="NCBIfam" id="TIGR02937">
    <property type="entry name" value="sigma70-ECF"/>
    <property type="match status" value="1"/>
</dbReference>
<protein>
    <submittedName>
        <fullName evidence="6">RNA polymerase sigma-70 factor</fullName>
    </submittedName>
</protein>
<keyword evidence="2" id="KW-0805">Transcription regulation</keyword>
<dbReference type="InterPro" id="IPR013325">
    <property type="entry name" value="RNA_pol_sigma_r2"/>
</dbReference>
<sequence>MQINGIDEKVLVARMISGDKTAFELLFRFYYPGLIVFASQIVLSTSEAEEIVQDFFVRLWEKRSNISNNYSLKNYLFASVKNSSFNYLKKEKIKENVIADLKQVVKEHFLYEADIYINSELQSELKRAFEKLSPRTREVFSLSRLGGLKNDEIAQKLGLSKRTVETQISNALKILRLELKDYLTLLLLFELLNL</sequence>
<dbReference type="InterPro" id="IPR000792">
    <property type="entry name" value="Tscrpt_reg_LuxR_C"/>
</dbReference>
<dbReference type="Gene3D" id="1.10.1740.10">
    <property type="match status" value="1"/>
</dbReference>
<dbReference type="Pfam" id="PF04542">
    <property type="entry name" value="Sigma70_r2"/>
    <property type="match status" value="1"/>
</dbReference>
<evidence type="ECO:0000259" key="5">
    <source>
        <dbReference type="SMART" id="SM00421"/>
    </source>
</evidence>
<evidence type="ECO:0000313" key="6">
    <source>
        <dbReference type="EMBL" id="QGY45601.1"/>
    </source>
</evidence>
<dbReference type="GO" id="GO:0016987">
    <property type="term" value="F:sigma factor activity"/>
    <property type="evidence" value="ECO:0007669"/>
    <property type="project" value="UniProtKB-KW"/>
</dbReference>
<dbReference type="InterPro" id="IPR039425">
    <property type="entry name" value="RNA_pol_sigma-70-like"/>
</dbReference>
<dbReference type="InterPro" id="IPR013324">
    <property type="entry name" value="RNA_pol_sigma_r3/r4-like"/>
</dbReference>
<dbReference type="PANTHER" id="PTHR43133">
    <property type="entry name" value="RNA POLYMERASE ECF-TYPE SIGMA FACTO"/>
    <property type="match status" value="1"/>
</dbReference>
<dbReference type="EMBL" id="CP046401">
    <property type="protein sequence ID" value="QGY45601.1"/>
    <property type="molecule type" value="Genomic_DNA"/>
</dbReference>
<evidence type="ECO:0000313" key="7">
    <source>
        <dbReference type="Proteomes" id="UP000428260"/>
    </source>
</evidence>
<dbReference type="InterPro" id="IPR013249">
    <property type="entry name" value="RNA_pol_sigma70_r4_t2"/>
</dbReference>
<dbReference type="InterPro" id="IPR007627">
    <property type="entry name" value="RNA_pol_sigma70_r2"/>
</dbReference>
<accession>A0A6I6JT06</accession>
<evidence type="ECO:0000256" key="2">
    <source>
        <dbReference type="ARBA" id="ARBA00023015"/>
    </source>
</evidence>
<dbReference type="InterPro" id="IPR014327">
    <property type="entry name" value="RNA_pol_sigma70_bacteroid"/>
</dbReference>
<dbReference type="Pfam" id="PF08281">
    <property type="entry name" value="Sigma70_r4_2"/>
    <property type="match status" value="1"/>
</dbReference>
<keyword evidence="7" id="KW-1185">Reference proteome</keyword>
<dbReference type="InterPro" id="IPR036388">
    <property type="entry name" value="WH-like_DNA-bd_sf"/>
</dbReference>
<comment type="similarity">
    <text evidence="1">Belongs to the sigma-70 factor family. ECF subfamily.</text>
</comment>
<organism evidence="6 7">
    <name type="scientific">Maribellus comscasis</name>
    <dbReference type="NCBI Taxonomy" id="2681766"/>
    <lineage>
        <taxon>Bacteria</taxon>
        <taxon>Pseudomonadati</taxon>
        <taxon>Bacteroidota</taxon>
        <taxon>Bacteroidia</taxon>
        <taxon>Marinilabiliales</taxon>
        <taxon>Prolixibacteraceae</taxon>
        <taxon>Maribellus</taxon>
    </lineage>
</organism>
<dbReference type="NCBIfam" id="TIGR02985">
    <property type="entry name" value="Sig70_bacteroi1"/>
    <property type="match status" value="1"/>
</dbReference>
<dbReference type="Gene3D" id="1.10.10.10">
    <property type="entry name" value="Winged helix-like DNA-binding domain superfamily/Winged helix DNA-binding domain"/>
    <property type="match status" value="1"/>
</dbReference>
<proteinExistence type="inferred from homology"/>
<keyword evidence="4" id="KW-0804">Transcription</keyword>
<dbReference type="SUPFAM" id="SSF88946">
    <property type="entry name" value="Sigma2 domain of RNA polymerase sigma factors"/>
    <property type="match status" value="1"/>
</dbReference>
<dbReference type="GO" id="GO:0003677">
    <property type="term" value="F:DNA binding"/>
    <property type="evidence" value="ECO:0007669"/>
    <property type="project" value="InterPro"/>
</dbReference>
<dbReference type="SMART" id="SM00421">
    <property type="entry name" value="HTH_LUXR"/>
    <property type="match status" value="1"/>
</dbReference>
<dbReference type="AlphaFoldDB" id="A0A6I6JT06"/>
<evidence type="ECO:0000256" key="1">
    <source>
        <dbReference type="ARBA" id="ARBA00010641"/>
    </source>
</evidence>
<dbReference type="RefSeq" id="WP_158868744.1">
    <property type="nucleotide sequence ID" value="NZ_CP046401.1"/>
</dbReference>
<dbReference type="KEGG" id="mcos:GM418_18570"/>
<dbReference type="GO" id="GO:0006352">
    <property type="term" value="P:DNA-templated transcription initiation"/>
    <property type="evidence" value="ECO:0007669"/>
    <property type="project" value="InterPro"/>
</dbReference>
<evidence type="ECO:0000256" key="4">
    <source>
        <dbReference type="ARBA" id="ARBA00023163"/>
    </source>
</evidence>
<keyword evidence="3" id="KW-0731">Sigma factor</keyword>
<dbReference type="CDD" id="cd06171">
    <property type="entry name" value="Sigma70_r4"/>
    <property type="match status" value="1"/>
</dbReference>
<feature type="domain" description="HTH luxR-type" evidence="5">
    <location>
        <begin position="129"/>
        <end position="187"/>
    </location>
</feature>
<dbReference type="InterPro" id="IPR014284">
    <property type="entry name" value="RNA_pol_sigma-70_dom"/>
</dbReference>
<dbReference type="SUPFAM" id="SSF88659">
    <property type="entry name" value="Sigma3 and sigma4 domains of RNA polymerase sigma factors"/>
    <property type="match status" value="1"/>
</dbReference>